<dbReference type="PROSITE" id="PS51957">
    <property type="entry name" value="LID"/>
    <property type="match status" value="1"/>
</dbReference>
<accession>A0ABQ8MAQ7</accession>
<dbReference type="Pfam" id="PF17916">
    <property type="entry name" value="LID"/>
    <property type="match status" value="1"/>
</dbReference>
<keyword evidence="6" id="KW-1185">Reference proteome</keyword>
<evidence type="ECO:0000259" key="4">
    <source>
        <dbReference type="PROSITE" id="PS51957"/>
    </source>
</evidence>
<dbReference type="InterPro" id="IPR041363">
    <property type="entry name" value="LID"/>
</dbReference>
<feature type="compositionally biased region" description="Low complexity" evidence="3">
    <location>
        <begin position="1"/>
        <end position="16"/>
    </location>
</feature>
<comment type="caution">
    <text evidence="5">The sequence shown here is derived from an EMBL/GenBank/DDBJ whole genome shotgun (WGS) entry which is preliminary data.</text>
</comment>
<proteinExistence type="inferred from homology"/>
<name>A0ABQ8MAQ7_LABRO</name>
<protein>
    <submittedName>
        <fullName evidence="5">LIM domain-binding protein 1</fullName>
    </submittedName>
</protein>
<evidence type="ECO:0000256" key="3">
    <source>
        <dbReference type="SAM" id="MobiDB-lite"/>
    </source>
</evidence>
<dbReference type="Proteomes" id="UP000830375">
    <property type="component" value="Unassembled WGS sequence"/>
</dbReference>
<gene>
    <name evidence="5" type="ORF">H4Q32_023088</name>
</gene>
<sequence length="514" mass="57223">MSSLSSSPRSGCSSKSFKLYSPKEPPNGSAFPPFHPGTMLDRDVGVSEDRRAFSCISCISIRRVFVSDSGSRKCSSPQCAGKPAVNQCPGLDSVQGVGGASVNSSVCHMYCGTLINAENDSLPVCDGACGQRTALGHFTVSGCVLHPTPMYPPTYLEPGIGRHTPYGNQTDYRIFELNKRLQNWTEECDNLWWDAFTTEFFEDDAMLTITFCLEDGPKRYTIGRTLIPRYFRSVFEGGATELYYILKHPKESFHNNFVSLDCDQCTMVTQNGKPMFTQVCVEGRLYLEFMFDDMMRIKTWHFSIRQHRELIPRSILAMHAQDPQMLDQLSKNITRCGLSNSTLNYLRLCVILEPMQELMSRHKTYSLSPRDCLKTCLFQKWQRMVAPPAEPARQAPSKRRKRKMSGGSTMSAGGGSNNNSNNKKKSPANSFPLSSQVPDVMVVGEPTLMGGEFGDEDERLITRLENTQFDAANGIDDEDSFNNSPALGANSPWNNKPPSSQEGKNDNPTSQASQ</sequence>
<evidence type="ECO:0000313" key="6">
    <source>
        <dbReference type="Proteomes" id="UP000830375"/>
    </source>
</evidence>
<feature type="region of interest" description="Disordered" evidence="3">
    <location>
        <begin position="1"/>
        <end position="35"/>
    </location>
</feature>
<dbReference type="Gene3D" id="2.10.110.10">
    <property type="entry name" value="Cysteine Rich Protein"/>
    <property type="match status" value="1"/>
</dbReference>
<evidence type="ECO:0000256" key="1">
    <source>
        <dbReference type="ARBA" id="ARBA00006928"/>
    </source>
</evidence>
<feature type="domain" description="LIM interaction" evidence="4">
    <location>
        <begin position="439"/>
        <end position="478"/>
    </location>
</feature>
<organism evidence="5 6">
    <name type="scientific">Labeo rohita</name>
    <name type="common">Indian major carp</name>
    <name type="synonym">Cyprinus rohita</name>
    <dbReference type="NCBI Taxonomy" id="84645"/>
    <lineage>
        <taxon>Eukaryota</taxon>
        <taxon>Metazoa</taxon>
        <taxon>Chordata</taxon>
        <taxon>Craniata</taxon>
        <taxon>Vertebrata</taxon>
        <taxon>Euteleostomi</taxon>
        <taxon>Actinopterygii</taxon>
        <taxon>Neopterygii</taxon>
        <taxon>Teleostei</taxon>
        <taxon>Ostariophysi</taxon>
        <taxon>Cypriniformes</taxon>
        <taxon>Cyprinidae</taxon>
        <taxon>Labeoninae</taxon>
        <taxon>Labeonini</taxon>
        <taxon>Labeo</taxon>
    </lineage>
</organism>
<dbReference type="Pfam" id="PF01803">
    <property type="entry name" value="LIM_bind"/>
    <property type="match status" value="1"/>
</dbReference>
<feature type="compositionally biased region" description="Low complexity" evidence="3">
    <location>
        <begin position="405"/>
        <end position="421"/>
    </location>
</feature>
<feature type="region of interest" description="Disordered" evidence="3">
    <location>
        <begin position="387"/>
        <end position="436"/>
    </location>
</feature>
<feature type="region of interest" description="Disordered" evidence="3">
    <location>
        <begin position="470"/>
        <end position="514"/>
    </location>
</feature>
<evidence type="ECO:0000313" key="5">
    <source>
        <dbReference type="EMBL" id="KAI2658933.1"/>
    </source>
</evidence>
<dbReference type="PANTHER" id="PTHR10378">
    <property type="entry name" value="LIM DOMAIN-BINDING PROTEIN"/>
    <property type="match status" value="1"/>
</dbReference>
<reference evidence="5 6" key="1">
    <citation type="submission" date="2022-01" db="EMBL/GenBank/DDBJ databases">
        <title>A high-quality chromosome-level genome assembly of rohu carp, Labeo rohita.</title>
        <authorList>
            <person name="Arick M.A. II"/>
            <person name="Hsu C.-Y."/>
            <person name="Magbanua Z."/>
            <person name="Pechanova O."/>
            <person name="Grover C."/>
            <person name="Miller E."/>
            <person name="Thrash A."/>
            <person name="Ezzel L."/>
            <person name="Alam S."/>
            <person name="Benzie J."/>
            <person name="Hamilton M."/>
            <person name="Karsi A."/>
            <person name="Lawrence M.L."/>
            <person name="Peterson D.G."/>
        </authorList>
    </citation>
    <scope>NUCLEOTIDE SEQUENCE [LARGE SCALE GENOMIC DNA]</scope>
    <source>
        <strain evidence="6">BAU-BD-2019</strain>
        <tissue evidence="5">Blood</tissue>
    </source>
</reference>
<dbReference type="InterPro" id="IPR029005">
    <property type="entry name" value="LIM-bd/SEUSS"/>
</dbReference>
<comment type="similarity">
    <text evidence="1 2">Belongs to the LDB family.</text>
</comment>
<feature type="compositionally biased region" description="Polar residues" evidence="3">
    <location>
        <begin position="481"/>
        <end position="514"/>
    </location>
</feature>
<dbReference type="EMBL" id="JACTAM010000011">
    <property type="protein sequence ID" value="KAI2658933.1"/>
    <property type="molecule type" value="Genomic_DNA"/>
</dbReference>
<evidence type="ECO:0000256" key="2">
    <source>
        <dbReference type="PROSITE-ProRule" id="PRU01302"/>
    </source>
</evidence>